<dbReference type="InterPro" id="IPR004662">
    <property type="entry name" value="AcgluKinase_fam"/>
</dbReference>
<dbReference type="GO" id="GO:0005737">
    <property type="term" value="C:cytoplasm"/>
    <property type="evidence" value="ECO:0007669"/>
    <property type="project" value="UniProtKB-SubCell"/>
</dbReference>
<dbReference type="Pfam" id="PF00696">
    <property type="entry name" value="AA_kinase"/>
    <property type="match status" value="1"/>
</dbReference>
<keyword evidence="4 9" id="KW-0808">Transferase</keyword>
<name>A0A1E5L9X1_9FIRM</name>
<dbReference type="Gene3D" id="3.40.1160.10">
    <property type="entry name" value="Acetylglutamate kinase-like"/>
    <property type="match status" value="1"/>
</dbReference>
<evidence type="ECO:0000256" key="7">
    <source>
        <dbReference type="ARBA" id="ARBA00022840"/>
    </source>
</evidence>
<dbReference type="InterPro" id="IPR036393">
    <property type="entry name" value="AceGlu_kinase-like_sf"/>
</dbReference>
<dbReference type="PIRSF" id="PIRSF000728">
    <property type="entry name" value="NAGK"/>
    <property type="match status" value="1"/>
</dbReference>
<keyword evidence="3 9" id="KW-0028">Amino-acid biosynthesis</keyword>
<comment type="catalytic activity">
    <reaction evidence="8 9">
        <text>N-acetyl-L-glutamate + ATP = N-acetyl-L-glutamyl 5-phosphate + ADP</text>
        <dbReference type="Rhea" id="RHEA:14629"/>
        <dbReference type="ChEBI" id="CHEBI:30616"/>
        <dbReference type="ChEBI" id="CHEBI:44337"/>
        <dbReference type="ChEBI" id="CHEBI:57936"/>
        <dbReference type="ChEBI" id="CHEBI:456216"/>
        <dbReference type="EC" id="2.7.2.8"/>
    </reaction>
</comment>
<comment type="pathway">
    <text evidence="1 9">Amino-acid biosynthesis; L-arginine biosynthesis; N(2)-acetyl-L-ornithine from L-glutamate: step 2/4.</text>
</comment>
<dbReference type="OrthoDB" id="9803155at2"/>
<dbReference type="InterPro" id="IPR001048">
    <property type="entry name" value="Asp/Glu/Uridylate_kinase"/>
</dbReference>
<evidence type="ECO:0000256" key="4">
    <source>
        <dbReference type="ARBA" id="ARBA00022679"/>
    </source>
</evidence>
<evidence type="ECO:0000256" key="6">
    <source>
        <dbReference type="ARBA" id="ARBA00022777"/>
    </source>
</evidence>
<keyword evidence="6 9" id="KW-0418">Kinase</keyword>
<evidence type="ECO:0000256" key="9">
    <source>
        <dbReference type="HAMAP-Rule" id="MF_00082"/>
    </source>
</evidence>
<dbReference type="FunFam" id="3.40.1160.10:FF:000004">
    <property type="entry name" value="Acetylglutamate kinase"/>
    <property type="match status" value="1"/>
</dbReference>
<gene>
    <name evidence="9" type="primary">argB</name>
    <name evidence="11" type="ORF">BHU72_00480</name>
</gene>
<dbReference type="CDD" id="cd04250">
    <property type="entry name" value="AAK_NAGK-C"/>
    <property type="match status" value="1"/>
</dbReference>
<comment type="function">
    <text evidence="9">Catalyzes the ATP-dependent phosphorylation of N-acetyl-L-glutamate.</text>
</comment>
<dbReference type="RefSeq" id="WP_069700660.1">
    <property type="nucleotide sequence ID" value="NZ_MJAT01000001.1"/>
</dbReference>
<feature type="site" description="Transition state stabilizer" evidence="9">
    <location>
        <position position="29"/>
    </location>
</feature>
<feature type="binding site" evidence="9">
    <location>
        <position position="84"/>
    </location>
    <ligand>
        <name>substrate</name>
    </ligand>
</feature>
<evidence type="ECO:0000313" key="11">
    <source>
        <dbReference type="EMBL" id="OEH86783.1"/>
    </source>
</evidence>
<keyword evidence="7 9" id="KW-0067">ATP-binding</keyword>
<keyword evidence="5 9" id="KW-0547">Nucleotide-binding</keyword>
<dbReference type="HAMAP" id="MF_00082">
    <property type="entry name" value="ArgB"/>
    <property type="match status" value="1"/>
</dbReference>
<dbReference type="STRING" id="1390249.BHU72_00480"/>
<dbReference type="GO" id="GO:0003991">
    <property type="term" value="F:acetylglutamate kinase activity"/>
    <property type="evidence" value="ECO:0007669"/>
    <property type="project" value="UniProtKB-UniRule"/>
</dbReference>
<keyword evidence="2 9" id="KW-0055">Arginine biosynthesis</keyword>
<dbReference type="EC" id="2.7.2.8" evidence="9"/>
<evidence type="ECO:0000256" key="1">
    <source>
        <dbReference type="ARBA" id="ARBA00004828"/>
    </source>
</evidence>
<evidence type="ECO:0000256" key="5">
    <source>
        <dbReference type="ARBA" id="ARBA00022741"/>
    </source>
</evidence>
<dbReference type="NCBIfam" id="TIGR00761">
    <property type="entry name" value="argB"/>
    <property type="match status" value="1"/>
</dbReference>
<organism evidence="11 12">
    <name type="scientific">Desulfuribacillus stibiiarsenatis</name>
    <dbReference type="NCBI Taxonomy" id="1390249"/>
    <lineage>
        <taxon>Bacteria</taxon>
        <taxon>Bacillati</taxon>
        <taxon>Bacillota</taxon>
        <taxon>Desulfuribacillia</taxon>
        <taxon>Desulfuribacillales</taxon>
        <taxon>Desulfuribacillaceae</taxon>
        <taxon>Desulfuribacillus</taxon>
    </lineage>
</organism>
<feature type="binding site" evidence="9">
    <location>
        <begin position="62"/>
        <end position="63"/>
    </location>
    <ligand>
        <name>substrate</name>
    </ligand>
</feature>
<keyword evidence="9" id="KW-0963">Cytoplasm</keyword>
<evidence type="ECO:0000256" key="2">
    <source>
        <dbReference type="ARBA" id="ARBA00022571"/>
    </source>
</evidence>
<dbReference type="PANTHER" id="PTHR23342">
    <property type="entry name" value="N-ACETYLGLUTAMATE SYNTHASE"/>
    <property type="match status" value="1"/>
</dbReference>
<feature type="site" description="Transition state stabilizer" evidence="9">
    <location>
        <position position="242"/>
    </location>
</feature>
<sequence length="289" mass="30855">MTAGLHRAQVLVEALPYIQRFAGKIVVVKYGGSTMGEDTSSFIQDLVLMKQVNIHPVVVHGGGPEITNLLESMGVEVQFVNGLRVTDQAVLDVASMVLVGKINKQIVSQIQSYGGKAIGLSGIDGKLLLARKKQNTKVDLGFVGEVEQVNCKLLRGLIDEGYIPVIAPLGVDDQGQRYNINADTVAAAVAGELRAEKFVLSTNVPGIYIEENGVKTIISAIGAKKIEESIDNGQISGGMVPKVEACLEALNRGVNTTHIVDGRQEHVLLLELLTDTGVGTMVSREDEIS</sequence>
<evidence type="ECO:0000256" key="3">
    <source>
        <dbReference type="ARBA" id="ARBA00022605"/>
    </source>
</evidence>
<protein>
    <recommendedName>
        <fullName evidence="9">Acetylglutamate kinase</fullName>
        <ecNumber evidence="9">2.7.2.8</ecNumber>
    </recommendedName>
    <alternativeName>
        <fullName evidence="9">N-acetyl-L-glutamate 5-phosphotransferase</fullName>
    </alternativeName>
    <alternativeName>
        <fullName evidence="9">NAG kinase</fullName>
        <shortName evidence="9">NAGK</shortName>
    </alternativeName>
</protein>
<dbReference type="UniPathway" id="UPA00068">
    <property type="reaction ID" value="UER00107"/>
</dbReference>
<comment type="subcellular location">
    <subcellularLocation>
        <location evidence="9">Cytoplasm</location>
    </subcellularLocation>
</comment>
<comment type="similarity">
    <text evidence="9">Belongs to the acetylglutamate kinase family. ArgB subfamily.</text>
</comment>
<dbReference type="AlphaFoldDB" id="A0A1E5L9X1"/>
<evidence type="ECO:0000256" key="8">
    <source>
        <dbReference type="ARBA" id="ARBA00048141"/>
    </source>
</evidence>
<evidence type="ECO:0000259" key="10">
    <source>
        <dbReference type="Pfam" id="PF00696"/>
    </source>
</evidence>
<dbReference type="SUPFAM" id="SSF53633">
    <property type="entry name" value="Carbamate kinase-like"/>
    <property type="match status" value="1"/>
</dbReference>
<dbReference type="Proteomes" id="UP000095255">
    <property type="component" value="Unassembled WGS sequence"/>
</dbReference>
<feature type="binding site" evidence="9">
    <location>
        <position position="179"/>
    </location>
    <ligand>
        <name>substrate</name>
    </ligand>
</feature>
<proteinExistence type="inferred from homology"/>
<dbReference type="PANTHER" id="PTHR23342:SF0">
    <property type="entry name" value="N-ACETYLGLUTAMATE SYNTHASE, MITOCHONDRIAL"/>
    <property type="match status" value="1"/>
</dbReference>
<accession>A0A1E5L9X1</accession>
<dbReference type="EMBL" id="MJAT01000001">
    <property type="protein sequence ID" value="OEH86783.1"/>
    <property type="molecule type" value="Genomic_DNA"/>
</dbReference>
<feature type="domain" description="Aspartate/glutamate/uridylate kinase" evidence="10">
    <location>
        <begin position="24"/>
        <end position="261"/>
    </location>
</feature>
<dbReference type="GO" id="GO:0042450">
    <property type="term" value="P:L-arginine biosynthetic process via ornithine"/>
    <property type="evidence" value="ECO:0007669"/>
    <property type="project" value="UniProtKB-UniRule"/>
</dbReference>
<comment type="caution">
    <text evidence="11">The sequence shown here is derived from an EMBL/GenBank/DDBJ whole genome shotgun (WGS) entry which is preliminary data.</text>
</comment>
<dbReference type="InterPro" id="IPR041727">
    <property type="entry name" value="NAGK-C"/>
</dbReference>
<dbReference type="GO" id="GO:0005524">
    <property type="term" value="F:ATP binding"/>
    <property type="evidence" value="ECO:0007669"/>
    <property type="project" value="UniProtKB-UniRule"/>
</dbReference>
<dbReference type="InterPro" id="IPR037528">
    <property type="entry name" value="ArgB"/>
</dbReference>
<keyword evidence="12" id="KW-1185">Reference proteome</keyword>
<evidence type="ECO:0000313" key="12">
    <source>
        <dbReference type="Proteomes" id="UP000095255"/>
    </source>
</evidence>
<reference evidence="11 12" key="1">
    <citation type="submission" date="2016-09" db="EMBL/GenBank/DDBJ databases">
        <title>Desulfuribacillus arsenicus sp. nov., an obligately anaerobic, dissimilatory arsenic- and antimonate-reducing bacterium isolated from anoxic sediments.</title>
        <authorList>
            <person name="Abin C.A."/>
            <person name="Hollibaugh J.T."/>
        </authorList>
    </citation>
    <scope>NUCLEOTIDE SEQUENCE [LARGE SCALE GENOMIC DNA]</scope>
    <source>
        <strain evidence="11 12">MLFW-2</strain>
    </source>
</reference>